<dbReference type="GO" id="GO:0006146">
    <property type="term" value="P:adenine catabolic process"/>
    <property type="evidence" value="ECO:0007669"/>
    <property type="project" value="InterPro"/>
</dbReference>
<feature type="domain" description="Adenine deaminase C-terminal" evidence="8">
    <location>
        <begin position="442"/>
        <end position="591"/>
    </location>
</feature>
<dbReference type="PANTHER" id="PTHR11113">
    <property type="entry name" value="N-ACETYLGLUCOSAMINE-6-PHOSPHATE DEACETYLASE"/>
    <property type="match status" value="1"/>
</dbReference>
<evidence type="ECO:0000256" key="5">
    <source>
        <dbReference type="ARBA" id="ARBA00047720"/>
    </source>
</evidence>
<keyword evidence="10" id="KW-1185">Reference proteome</keyword>
<dbReference type="Gene3D" id="3.20.20.140">
    <property type="entry name" value="Metal-dependent hydrolases"/>
    <property type="match status" value="1"/>
</dbReference>
<evidence type="ECO:0000256" key="6">
    <source>
        <dbReference type="HAMAP-Rule" id="MF_01518"/>
    </source>
</evidence>
<dbReference type="EC" id="3.5.4.2" evidence="2 6"/>
<proteinExistence type="inferred from homology"/>
<gene>
    <name evidence="9" type="primary">adeC</name>
    <name evidence="6" type="synonym">ade</name>
    <name evidence="9" type="ORF">RBATCC27255_00032</name>
</gene>
<dbReference type="AlphaFoldDB" id="A0A2N0V0H8"/>
<dbReference type="InterPro" id="IPR006680">
    <property type="entry name" value="Amidohydro-rel"/>
</dbReference>
<evidence type="ECO:0000256" key="4">
    <source>
        <dbReference type="ARBA" id="ARBA00023211"/>
    </source>
</evidence>
<evidence type="ECO:0000259" key="8">
    <source>
        <dbReference type="Pfam" id="PF13382"/>
    </source>
</evidence>
<dbReference type="InterPro" id="IPR011059">
    <property type="entry name" value="Metal-dep_hydrolase_composite"/>
</dbReference>
<evidence type="ECO:0000256" key="1">
    <source>
        <dbReference type="ARBA" id="ARBA00006773"/>
    </source>
</evidence>
<reference evidence="9" key="1">
    <citation type="journal article" date="2018" name="Environ. Microbiol.">
        <title>Sporulation capability and amylosome conservation among diverse human colonic and rumen isolates of the keystone starch-degrader Ruminococcus bromii.</title>
        <authorList>
            <person name="Mukhopadhya I."/>
            <person name="Morais S."/>
            <person name="Laverde-Gomez J."/>
            <person name="Sheridan P.O."/>
            <person name="Walker A.W."/>
            <person name="Kelly W."/>
            <person name="Klieve A.V."/>
            <person name="Ouwerkerk D."/>
            <person name="Duncan S.H."/>
            <person name="Louis P."/>
            <person name="Koropatkin N."/>
            <person name="Cockburn D."/>
            <person name="Kibler R."/>
            <person name="Cooper P.J."/>
            <person name="Sandoval C."/>
            <person name="Crost E."/>
            <person name="Juge N."/>
            <person name="Bayer E.A."/>
            <person name="Flint H.J."/>
        </authorList>
    </citation>
    <scope>NUCLEOTIDE SEQUENCE [LARGE SCALE GENOMIC DNA]</scope>
    <source>
        <strain evidence="9">ATCC 27255</strain>
    </source>
</reference>
<evidence type="ECO:0000313" key="10">
    <source>
        <dbReference type="Proteomes" id="UP000233425"/>
    </source>
</evidence>
<comment type="catalytic activity">
    <reaction evidence="5 6">
        <text>adenine + H2O + H(+) = hypoxanthine + NH4(+)</text>
        <dbReference type="Rhea" id="RHEA:23688"/>
        <dbReference type="ChEBI" id="CHEBI:15377"/>
        <dbReference type="ChEBI" id="CHEBI:15378"/>
        <dbReference type="ChEBI" id="CHEBI:16708"/>
        <dbReference type="ChEBI" id="CHEBI:17368"/>
        <dbReference type="ChEBI" id="CHEBI:28938"/>
        <dbReference type="EC" id="3.5.4.2"/>
    </reaction>
</comment>
<evidence type="ECO:0000256" key="2">
    <source>
        <dbReference type="ARBA" id="ARBA00012782"/>
    </source>
</evidence>
<dbReference type="Gene3D" id="2.30.40.10">
    <property type="entry name" value="Urease, subunit C, domain 1"/>
    <property type="match status" value="1"/>
</dbReference>
<sequence>MEMVFAKCYNLVNIYKKGGAFMQEIFEQKINRQLAAKQRLIAVAAGREKADLVLKNAKYLNVFSNEFLCGDIAVANGLIAGVGKYDGKTEIDVSGKLVLPGFIDAHIHLESSMVTPAEFAKAVVAHGTTTVITDPHEITNVMGIYGVEYMIQASQNLPIDVHFMMPSCVPATEIDESGAELDCKDIDLYLDNNKKVLGLAEMMNYVGVINGDKNVLSKIVTSQAHHKKIDGHAPELSGNDLNAYIAAGVYSDHECSTFENALEKLRKGQFIMIREGTAAHNLKALMPLLTQQYYSRCMFATDDKHPSDLLYGGHIDYIVKQALKNGADPIVALKTATHHAARYFLLNNKGAIASGYLADIVVVDNLEDFNVETVFKRGKLVFDGEVKDFSAPTVDEKLAEKCFDTFHLDSVTPSSFKVDGKLGLIGLVGGELLTRNLGTADKIDVENDILKIACIERHKGTNHIGVGYVKGYSLKSGAVATSVAHDSHNIITVGCNDDDIAVAVNAIKDSKGGIAVVENGKIKALLELPIAGLMSDEPLTTVNEKLENAKSSAYELGADKSIDPFMTLSFLSLPVIPSLRITTKGVFDVENWKML</sequence>
<dbReference type="InterPro" id="IPR032466">
    <property type="entry name" value="Metal_Hydrolase"/>
</dbReference>
<dbReference type="SUPFAM" id="SSF51338">
    <property type="entry name" value="Composite domain of metallo-dependent hydrolases"/>
    <property type="match status" value="1"/>
</dbReference>
<dbReference type="Pfam" id="PF13382">
    <property type="entry name" value="Adenine_deam_C"/>
    <property type="match status" value="1"/>
</dbReference>
<comment type="similarity">
    <text evidence="1 6">Belongs to the metallo-dependent hydrolases superfamily. Adenine deaminase family.</text>
</comment>
<dbReference type="CDD" id="cd01295">
    <property type="entry name" value="AdeC"/>
    <property type="match status" value="1"/>
</dbReference>
<dbReference type="PANTHER" id="PTHR11113:SF2">
    <property type="entry name" value="ADENINE DEAMINASE"/>
    <property type="match status" value="1"/>
</dbReference>
<dbReference type="Proteomes" id="UP000233425">
    <property type="component" value="Unassembled WGS sequence"/>
</dbReference>
<dbReference type="NCBIfam" id="TIGR01178">
    <property type="entry name" value="ade"/>
    <property type="match status" value="1"/>
</dbReference>
<organism evidence="9 10">
    <name type="scientific">Ruminococcus bromii</name>
    <dbReference type="NCBI Taxonomy" id="40518"/>
    <lineage>
        <taxon>Bacteria</taxon>
        <taxon>Bacillati</taxon>
        <taxon>Bacillota</taxon>
        <taxon>Clostridia</taxon>
        <taxon>Eubacteriales</taxon>
        <taxon>Oscillospiraceae</taxon>
        <taxon>Ruminococcus</taxon>
    </lineage>
</organism>
<evidence type="ECO:0000313" key="9">
    <source>
        <dbReference type="EMBL" id="PKD32719.1"/>
    </source>
</evidence>
<evidence type="ECO:0000256" key="3">
    <source>
        <dbReference type="ARBA" id="ARBA00022801"/>
    </source>
</evidence>
<dbReference type="HAMAP" id="MF_01518">
    <property type="entry name" value="Adenine_deamin"/>
    <property type="match status" value="1"/>
</dbReference>
<dbReference type="GO" id="GO:0000034">
    <property type="term" value="F:adenine deaminase activity"/>
    <property type="evidence" value="ECO:0007669"/>
    <property type="project" value="UniProtKB-UniRule"/>
</dbReference>
<dbReference type="SUPFAM" id="SSF51556">
    <property type="entry name" value="Metallo-dependent hydrolases"/>
    <property type="match status" value="1"/>
</dbReference>
<keyword evidence="3 6" id="KW-0378">Hydrolase</keyword>
<dbReference type="EMBL" id="NNSR01000013">
    <property type="protein sequence ID" value="PKD32719.1"/>
    <property type="molecule type" value="Genomic_DNA"/>
</dbReference>
<feature type="domain" description="Amidohydrolase-related" evidence="7">
    <location>
        <begin position="97"/>
        <end position="381"/>
    </location>
</feature>
<comment type="caution">
    <text evidence="9">The sequence shown here is derived from an EMBL/GenBank/DDBJ whole genome shotgun (WGS) entry which is preliminary data.</text>
</comment>
<evidence type="ECO:0000259" key="7">
    <source>
        <dbReference type="Pfam" id="PF01979"/>
    </source>
</evidence>
<keyword evidence="4 6" id="KW-0464">Manganese</keyword>
<dbReference type="InterPro" id="IPR026912">
    <property type="entry name" value="Adenine_deam_C"/>
</dbReference>
<protein>
    <recommendedName>
        <fullName evidence="2 6">Adenine deaminase</fullName>
        <shortName evidence="6">Adenase</shortName>
        <shortName evidence="6">Adenine aminase</shortName>
        <ecNumber evidence="2 6">3.5.4.2</ecNumber>
    </recommendedName>
</protein>
<name>A0A2N0V0H8_9FIRM</name>
<accession>A0A2N0V0H8</accession>
<dbReference type="Pfam" id="PF01979">
    <property type="entry name" value="Amidohydro_1"/>
    <property type="match status" value="1"/>
</dbReference>
<dbReference type="InterPro" id="IPR006679">
    <property type="entry name" value="Adenine_deam"/>
</dbReference>
<comment type="cofactor">
    <cofactor evidence="6">
        <name>Mn(2+)</name>
        <dbReference type="ChEBI" id="CHEBI:29035"/>
    </cofactor>
</comment>